<keyword evidence="1" id="KW-0677">Repeat</keyword>
<dbReference type="InterPro" id="IPR013087">
    <property type="entry name" value="Znf_C2H2_type"/>
</dbReference>
<dbReference type="InterPro" id="IPR056125">
    <property type="entry name" value="DUF7708"/>
</dbReference>
<organism evidence="3 4">
    <name type="scientific">Fusarium proliferatum (strain ET1)</name>
    <name type="common">Orchid endophyte fungus</name>
    <dbReference type="NCBI Taxonomy" id="1227346"/>
    <lineage>
        <taxon>Eukaryota</taxon>
        <taxon>Fungi</taxon>
        <taxon>Dikarya</taxon>
        <taxon>Ascomycota</taxon>
        <taxon>Pezizomycotina</taxon>
        <taxon>Sordariomycetes</taxon>
        <taxon>Hypocreomycetidae</taxon>
        <taxon>Hypocreales</taxon>
        <taxon>Nectriaceae</taxon>
        <taxon>Fusarium</taxon>
        <taxon>Fusarium fujikuroi species complex</taxon>
    </lineage>
</organism>
<dbReference type="PANTHER" id="PTHR10039">
    <property type="entry name" value="AMELOGENIN"/>
    <property type="match status" value="1"/>
</dbReference>
<protein>
    <recommendedName>
        <fullName evidence="2">C2H2-type domain-containing protein</fullName>
    </recommendedName>
</protein>
<dbReference type="AlphaFoldDB" id="A0A1L7WA81"/>
<dbReference type="InterPro" id="IPR027417">
    <property type="entry name" value="P-loop_NTPase"/>
</dbReference>
<dbReference type="EMBL" id="FJOF01000017">
    <property type="protein sequence ID" value="CZR49515.1"/>
    <property type="molecule type" value="Genomic_DNA"/>
</dbReference>
<evidence type="ECO:0000313" key="4">
    <source>
        <dbReference type="Proteomes" id="UP000183971"/>
    </source>
</evidence>
<gene>
    <name evidence="3" type="ORF">FPRO_15874</name>
</gene>
<dbReference type="Proteomes" id="UP000183971">
    <property type="component" value="Unassembled WGS sequence"/>
</dbReference>
<evidence type="ECO:0000313" key="3">
    <source>
        <dbReference type="EMBL" id="CZR49515.1"/>
    </source>
</evidence>
<dbReference type="VEuPathDB" id="FungiDB:FPRO_15874"/>
<dbReference type="RefSeq" id="XP_031090015.1">
    <property type="nucleotide sequence ID" value="XM_031224790.1"/>
</dbReference>
<name>A0A1L7WA81_FUSPR</name>
<evidence type="ECO:0000259" key="2">
    <source>
        <dbReference type="PROSITE" id="PS00028"/>
    </source>
</evidence>
<dbReference type="Pfam" id="PF22939">
    <property type="entry name" value="WHD_GPIID"/>
    <property type="match status" value="1"/>
</dbReference>
<sequence>MASRPPLPKPNGFQRALADFQNRLKPAERQQFKVTTLDELKVTILAIQSQQRSRKKMMHMGRLVPFLEAMEQFGKVIEVFLNVSEVLAFVWGPMKLLLLTAINWTESFDTLLDAYQRIAENFPIFEGYQSTFSQNDKMQSVMEHAWSNILEFHIKALRIFEQSMLKQFFRSLWKDFKTRFQSILDDLKRQKELVESHANRYHIHNYEKDRLKMLAGFKEASVKRSAERKAFVSQWIAAPQAIIDHEHICETLRESSEATQRPMGQWILNHEDVKSWLDKTVPKSSTIWVTAIAGAGKTVLASVIIDHLKQRDTEPVGFFYCKHGDPKKRTLLSFLKATLSQLVAQQDQLVPYYYDEAIKSGEITLQSVKHCKTLLLHMLQNIPKAYLIVDGLDECDDNERKAILSFLQETLSICDSLNPAKLRALILSRDERDIKKALAMATMIRFGQQDTLQDMKVYVECKASAIQDIFRFSDADREYIEQYVLDKSDGMFLFAKLVLSNLEGQPNLKCFHKEFHSLPQGLGQAYDRNLHRIRNNPNHNQRAMAQKILSLVLCSRRPLKSRELQAAISIDPQEQTVDSTLRLSMDMRDICGSLIEIIPGGAVELVHATASTYIQELGYIPRWMAELSMTYICLNYLSYECFGETSKPAILRYIHEGYFAFQDYAIAHWTDHVPALLESLKGVTLDGQSHKDDIISAFTLFAAQYDAELASTDKSREMLDAEVLRQLDHSQHVVSLWEHSTNYKALTDDRKDKVSIGKLGKALEINRPLLEATPTTSTNAIMDTHSLENFYGSNWFKCSRLSCYYFHEGFASHRDRQGHYDRHDRPFSCDDDDCPSSKIGFGSLKEFEKHRRNMHPGKGKLTQTFKRLKQLGRPGVEVAKNTCPECSFKFDSRLQFRLHLVWHNAQKTQVARKPGLIPRPSS</sequence>
<evidence type="ECO:0000256" key="1">
    <source>
        <dbReference type="ARBA" id="ARBA00022737"/>
    </source>
</evidence>
<accession>A0A1L7WA81</accession>
<dbReference type="GeneID" id="42060729"/>
<comment type="caution">
    <text evidence="3">The sequence shown here is derived from an EMBL/GenBank/DDBJ whole genome shotgun (WGS) entry which is preliminary data.</text>
</comment>
<dbReference type="Pfam" id="PF24883">
    <property type="entry name" value="NPHP3_N"/>
    <property type="match status" value="1"/>
</dbReference>
<feature type="domain" description="C2H2-type" evidence="2">
    <location>
        <begin position="883"/>
        <end position="903"/>
    </location>
</feature>
<keyword evidence="4" id="KW-1185">Reference proteome</keyword>
<dbReference type="Pfam" id="PF24809">
    <property type="entry name" value="DUF7708"/>
    <property type="match status" value="1"/>
</dbReference>
<proteinExistence type="predicted"/>
<dbReference type="InterPro" id="IPR054471">
    <property type="entry name" value="GPIID_WHD"/>
</dbReference>
<reference evidence="4" key="1">
    <citation type="journal article" date="2016" name="Genome Biol. Evol.">
        <title>Comparative 'omics' of the Fusarium fujikuroi species complex highlights differences in genetic potential and metabolite synthesis.</title>
        <authorList>
            <person name="Niehaus E.-M."/>
            <person name="Muensterkoetter M."/>
            <person name="Proctor R.H."/>
            <person name="Brown D.W."/>
            <person name="Sharon A."/>
            <person name="Idan Y."/>
            <person name="Oren-Young L."/>
            <person name="Sieber C.M."/>
            <person name="Novak O."/>
            <person name="Pencik A."/>
            <person name="Tarkowska D."/>
            <person name="Hromadova K."/>
            <person name="Freeman S."/>
            <person name="Maymon M."/>
            <person name="Elazar M."/>
            <person name="Youssef S.A."/>
            <person name="El-Shabrawy E.S.M."/>
            <person name="Shalaby A.B.A."/>
            <person name="Houterman P."/>
            <person name="Brock N.L."/>
            <person name="Burkhardt I."/>
            <person name="Tsavkelova E.A."/>
            <person name="Dickschat J.S."/>
            <person name="Galuszka P."/>
            <person name="Gueldener U."/>
            <person name="Tudzynski B."/>
        </authorList>
    </citation>
    <scope>NUCLEOTIDE SEQUENCE [LARGE SCALE GENOMIC DNA]</scope>
    <source>
        <strain evidence="4">ET1</strain>
    </source>
</reference>
<dbReference type="PROSITE" id="PS00028">
    <property type="entry name" value="ZINC_FINGER_C2H2_1"/>
    <property type="match status" value="1"/>
</dbReference>
<dbReference type="Gene3D" id="3.40.50.300">
    <property type="entry name" value="P-loop containing nucleotide triphosphate hydrolases"/>
    <property type="match status" value="1"/>
</dbReference>
<dbReference type="PANTHER" id="PTHR10039:SF14">
    <property type="entry name" value="NACHT DOMAIN-CONTAINING PROTEIN"/>
    <property type="match status" value="1"/>
</dbReference>
<dbReference type="InterPro" id="IPR056884">
    <property type="entry name" value="NPHP3-like_N"/>
</dbReference>
<dbReference type="SMART" id="SM00355">
    <property type="entry name" value="ZnF_C2H2"/>
    <property type="match status" value="2"/>
</dbReference>
<dbReference type="SUPFAM" id="SSF52540">
    <property type="entry name" value="P-loop containing nucleoside triphosphate hydrolases"/>
    <property type="match status" value="1"/>
</dbReference>